<feature type="domain" description="PNPLA" evidence="5">
    <location>
        <begin position="9"/>
        <end position="167"/>
    </location>
</feature>
<sequence length="269" mass="29630">MNSKLKIGIALSGGGIRGISHLGVLKALNEAGIYPTKVTGSSAGAIAGAMYCNGYSPEEVLKIIIETNYFKFMRPAISWKGILKMESVGELFKIYLPHNDFSQLKTPLTVAATDIRKGKVVYFDEGELIKPILASSCIPGMFEPIHFDKKYLVDGGVLNNLPVEPLEGMCDFVIGVNCNHLPEESNIKNMKSLIERSVIMTMNFNVYSRKAKCDYFIEAPGLGKYGVFDIKKASDLFQAGYDEACKVIEENPSILELAKKPTQTQTEKL</sequence>
<evidence type="ECO:0000313" key="6">
    <source>
        <dbReference type="EMBL" id="TDQ18750.1"/>
    </source>
</evidence>
<dbReference type="GO" id="GO:0016787">
    <property type="term" value="F:hydrolase activity"/>
    <property type="evidence" value="ECO:0007669"/>
    <property type="project" value="UniProtKB-UniRule"/>
</dbReference>
<keyword evidence="1 4" id="KW-0378">Hydrolase</keyword>
<dbReference type="PANTHER" id="PTHR14226:SF78">
    <property type="entry name" value="SLR0060 PROTEIN"/>
    <property type="match status" value="1"/>
</dbReference>
<evidence type="ECO:0000256" key="4">
    <source>
        <dbReference type="PROSITE-ProRule" id="PRU01161"/>
    </source>
</evidence>
<keyword evidence="7" id="KW-1185">Reference proteome</keyword>
<keyword evidence="3 4" id="KW-0443">Lipid metabolism</keyword>
<evidence type="ECO:0000256" key="2">
    <source>
        <dbReference type="ARBA" id="ARBA00022963"/>
    </source>
</evidence>
<evidence type="ECO:0000256" key="1">
    <source>
        <dbReference type="ARBA" id="ARBA00022801"/>
    </source>
</evidence>
<dbReference type="OrthoDB" id="9770965at2"/>
<accession>A0A4R6T6Y9</accession>
<dbReference type="GO" id="GO:0016042">
    <property type="term" value="P:lipid catabolic process"/>
    <property type="evidence" value="ECO:0007669"/>
    <property type="project" value="UniProtKB-UniRule"/>
</dbReference>
<proteinExistence type="predicted"/>
<dbReference type="InterPro" id="IPR050301">
    <property type="entry name" value="NTE"/>
</dbReference>
<keyword evidence="2 4" id="KW-0442">Lipid degradation</keyword>
<reference evidence="6 7" key="1">
    <citation type="submission" date="2019-03" db="EMBL/GenBank/DDBJ databases">
        <title>Genomic Encyclopedia of Type Strains, Phase III (KMG-III): the genomes of soil and plant-associated and newly described type strains.</title>
        <authorList>
            <person name="Whitman W."/>
        </authorList>
    </citation>
    <scope>NUCLEOTIDE SEQUENCE [LARGE SCALE GENOMIC DNA]</scope>
    <source>
        <strain evidence="6 7">CECT 8446</strain>
    </source>
</reference>
<dbReference type="InterPro" id="IPR002641">
    <property type="entry name" value="PNPLA_dom"/>
</dbReference>
<dbReference type="CDD" id="cd07205">
    <property type="entry name" value="Pat_PNPLA6_PNPLA7_NTE1_like"/>
    <property type="match status" value="1"/>
</dbReference>
<evidence type="ECO:0000313" key="7">
    <source>
        <dbReference type="Proteomes" id="UP000294535"/>
    </source>
</evidence>
<dbReference type="PANTHER" id="PTHR14226">
    <property type="entry name" value="NEUROPATHY TARGET ESTERASE/SWISS CHEESE D.MELANOGASTER"/>
    <property type="match status" value="1"/>
</dbReference>
<feature type="active site" description="Nucleophile" evidence="4">
    <location>
        <position position="42"/>
    </location>
</feature>
<evidence type="ECO:0000259" key="5">
    <source>
        <dbReference type="PROSITE" id="PS51635"/>
    </source>
</evidence>
<evidence type="ECO:0000256" key="3">
    <source>
        <dbReference type="ARBA" id="ARBA00023098"/>
    </source>
</evidence>
<protein>
    <submittedName>
        <fullName evidence="6">NTE family protein</fullName>
    </submittedName>
</protein>
<organism evidence="6 7">
    <name type="scientific">Algoriphagus boseongensis</name>
    <dbReference type="NCBI Taxonomy" id="1442587"/>
    <lineage>
        <taxon>Bacteria</taxon>
        <taxon>Pseudomonadati</taxon>
        <taxon>Bacteroidota</taxon>
        <taxon>Cytophagia</taxon>
        <taxon>Cytophagales</taxon>
        <taxon>Cyclobacteriaceae</taxon>
        <taxon>Algoriphagus</taxon>
    </lineage>
</organism>
<dbReference type="Pfam" id="PF01734">
    <property type="entry name" value="Patatin"/>
    <property type="match status" value="1"/>
</dbReference>
<feature type="short sequence motif" description="DGA/G" evidence="4">
    <location>
        <begin position="154"/>
        <end position="156"/>
    </location>
</feature>
<dbReference type="Gene3D" id="3.40.1090.10">
    <property type="entry name" value="Cytosolic phospholipase A2 catalytic domain"/>
    <property type="match status" value="2"/>
</dbReference>
<feature type="short sequence motif" description="GXSXG" evidence="4">
    <location>
        <begin position="40"/>
        <end position="44"/>
    </location>
</feature>
<name>A0A4R6T6Y9_9BACT</name>
<dbReference type="AlphaFoldDB" id="A0A4R6T6Y9"/>
<dbReference type="Proteomes" id="UP000294535">
    <property type="component" value="Unassembled WGS sequence"/>
</dbReference>
<feature type="short sequence motif" description="GXGXXG" evidence="4">
    <location>
        <begin position="13"/>
        <end position="18"/>
    </location>
</feature>
<feature type="active site" description="Proton acceptor" evidence="4">
    <location>
        <position position="154"/>
    </location>
</feature>
<gene>
    <name evidence="6" type="ORF">DFQ04_0558</name>
</gene>
<dbReference type="PROSITE" id="PS51635">
    <property type="entry name" value="PNPLA"/>
    <property type="match status" value="1"/>
</dbReference>
<dbReference type="InterPro" id="IPR016035">
    <property type="entry name" value="Acyl_Trfase/lysoPLipase"/>
</dbReference>
<dbReference type="EMBL" id="SNYF01000005">
    <property type="protein sequence ID" value="TDQ18750.1"/>
    <property type="molecule type" value="Genomic_DNA"/>
</dbReference>
<dbReference type="RefSeq" id="WP_133552436.1">
    <property type="nucleotide sequence ID" value="NZ_SNYF01000005.1"/>
</dbReference>
<dbReference type="SUPFAM" id="SSF52151">
    <property type="entry name" value="FabD/lysophospholipase-like"/>
    <property type="match status" value="1"/>
</dbReference>
<comment type="caution">
    <text evidence="6">The sequence shown here is derived from an EMBL/GenBank/DDBJ whole genome shotgun (WGS) entry which is preliminary data.</text>
</comment>